<organism evidence="3 4">
    <name type="scientific">Arsenicicoccus bolidensis</name>
    <dbReference type="NCBI Taxonomy" id="229480"/>
    <lineage>
        <taxon>Bacteria</taxon>
        <taxon>Bacillati</taxon>
        <taxon>Actinomycetota</taxon>
        <taxon>Actinomycetes</taxon>
        <taxon>Micrococcales</taxon>
        <taxon>Intrasporangiaceae</taxon>
        <taxon>Arsenicicoccus</taxon>
    </lineage>
</organism>
<dbReference type="PROSITE" id="PS01044">
    <property type="entry name" value="SQUALEN_PHYTOEN_SYN_1"/>
    <property type="match status" value="1"/>
</dbReference>
<gene>
    <name evidence="3" type="ORF">MHL29_00450</name>
</gene>
<sequence>MSAPAATPATAPLAPLEREGYRRCAAITRRHGTTYYWGVALLPVERRRHVHAVYALCRAADDIVDEPGATTPGQVRDTERRLAAFRHTVLEAVDGAPVEDPVLAAVVRTLRSCALEQAVLDRFFGAMAADLTTTRYETWEDLLGYMDGSAAVIGEMMLPVLRPTTPDALAPARALGLAFQLTNFIRDVAEDLDRGRVYLPQADLRAHGADPALRRVTPQWRSFMAEQIERNRGLYAEADRGIPMLPDTSARCVATARTLYSQILDRIEAADHNVFTERVRVPTRIKAATAAAALVRRPRGAGA</sequence>
<proteinExistence type="predicted"/>
<evidence type="ECO:0000313" key="3">
    <source>
        <dbReference type="EMBL" id="MCG7320370.1"/>
    </source>
</evidence>
<dbReference type="InterPro" id="IPR019845">
    <property type="entry name" value="Squalene/phytoene_synthase_CS"/>
</dbReference>
<comment type="pathway">
    <text evidence="1">Carotenoid biosynthesis; phytoene biosynthesis.</text>
</comment>
<dbReference type="InterPro" id="IPR002060">
    <property type="entry name" value="Squ/phyt_synthse"/>
</dbReference>
<dbReference type="EMBL" id="JAKRCV010000001">
    <property type="protein sequence ID" value="MCG7320370.1"/>
    <property type="molecule type" value="Genomic_DNA"/>
</dbReference>
<dbReference type="SFLD" id="SFLDS00005">
    <property type="entry name" value="Isoprenoid_Synthase_Type_I"/>
    <property type="match status" value="1"/>
</dbReference>
<evidence type="ECO:0000313" key="4">
    <source>
        <dbReference type="Proteomes" id="UP001521931"/>
    </source>
</evidence>
<dbReference type="CDD" id="cd00683">
    <property type="entry name" value="Trans_IPPS_HH"/>
    <property type="match status" value="1"/>
</dbReference>
<dbReference type="Gene3D" id="1.10.600.10">
    <property type="entry name" value="Farnesyl Diphosphate Synthase"/>
    <property type="match status" value="1"/>
</dbReference>
<accession>A0ABS9PXL8</accession>
<dbReference type="InterPro" id="IPR033904">
    <property type="entry name" value="Trans_IPPS_HH"/>
</dbReference>
<dbReference type="SFLD" id="SFLDG01212">
    <property type="entry name" value="Phytoene_synthase_like"/>
    <property type="match status" value="1"/>
</dbReference>
<reference evidence="3 4" key="1">
    <citation type="submission" date="2022-02" db="EMBL/GenBank/DDBJ databases">
        <title>Uncovering new skin microbiome diversity through culturing and metagenomics.</title>
        <authorList>
            <person name="Conlan S."/>
            <person name="Deming C."/>
            <person name="Nisc Comparative Sequencing Program N."/>
            <person name="Segre J.A."/>
        </authorList>
    </citation>
    <scope>NUCLEOTIDE SEQUENCE [LARGE SCALE GENOMIC DNA]</scope>
    <source>
        <strain evidence="3 4">ACRQZ</strain>
    </source>
</reference>
<dbReference type="SUPFAM" id="SSF48576">
    <property type="entry name" value="Terpenoid synthases"/>
    <property type="match status" value="1"/>
</dbReference>
<keyword evidence="4" id="KW-1185">Reference proteome</keyword>
<dbReference type="RefSeq" id="WP_239261340.1">
    <property type="nucleotide sequence ID" value="NZ_JAKRCV010000001.1"/>
</dbReference>
<protein>
    <submittedName>
        <fullName evidence="3">Phytoene/squalene synthase family protein</fullName>
    </submittedName>
</protein>
<dbReference type="PROSITE" id="PS01045">
    <property type="entry name" value="SQUALEN_PHYTOEN_SYN_2"/>
    <property type="match status" value="1"/>
</dbReference>
<name>A0ABS9PXL8_9MICO</name>
<dbReference type="InterPro" id="IPR044843">
    <property type="entry name" value="Trans_IPPS_bact-type"/>
</dbReference>
<dbReference type="Pfam" id="PF00494">
    <property type="entry name" value="SQS_PSY"/>
    <property type="match status" value="1"/>
</dbReference>
<dbReference type="SFLD" id="SFLDG01018">
    <property type="entry name" value="Squalene/Phytoene_Synthase_Lik"/>
    <property type="match status" value="1"/>
</dbReference>
<comment type="caution">
    <text evidence="3">The sequence shown here is derived from an EMBL/GenBank/DDBJ whole genome shotgun (WGS) entry which is preliminary data.</text>
</comment>
<dbReference type="Proteomes" id="UP001521931">
    <property type="component" value="Unassembled WGS sequence"/>
</dbReference>
<evidence type="ECO:0000256" key="2">
    <source>
        <dbReference type="ARBA" id="ARBA00022679"/>
    </source>
</evidence>
<dbReference type="PANTHER" id="PTHR31480">
    <property type="entry name" value="BIFUNCTIONAL LYCOPENE CYCLASE/PHYTOENE SYNTHASE"/>
    <property type="match status" value="1"/>
</dbReference>
<keyword evidence="2" id="KW-0808">Transferase</keyword>
<evidence type="ECO:0000256" key="1">
    <source>
        <dbReference type="ARBA" id="ARBA00004684"/>
    </source>
</evidence>
<dbReference type="InterPro" id="IPR008949">
    <property type="entry name" value="Isoprenoid_synthase_dom_sf"/>
</dbReference>